<evidence type="ECO:0000313" key="11">
    <source>
        <dbReference type="EMBL" id="MBE9023650.1"/>
    </source>
</evidence>
<dbReference type="GO" id="GO:0046872">
    <property type="term" value="F:metal ion binding"/>
    <property type="evidence" value="ECO:0007669"/>
    <property type="project" value="UniProtKB-KW"/>
</dbReference>
<dbReference type="Proteomes" id="UP000622533">
    <property type="component" value="Unassembled WGS sequence"/>
</dbReference>
<dbReference type="NCBIfam" id="TIGR01766">
    <property type="entry name" value="IS200/IS605 family accessory protein TnpB-like domain"/>
    <property type="match status" value="1"/>
</dbReference>
<keyword evidence="6" id="KW-0238">DNA-binding</keyword>
<gene>
    <name evidence="11" type="ORF">IQ276_14785</name>
</gene>
<dbReference type="RefSeq" id="WP_193917442.1">
    <property type="nucleotide sequence ID" value="NZ_JADEXS020000001.1"/>
</dbReference>
<dbReference type="GO" id="GO:0006310">
    <property type="term" value="P:DNA recombination"/>
    <property type="evidence" value="ECO:0007669"/>
    <property type="project" value="UniProtKB-KW"/>
</dbReference>
<dbReference type="Pfam" id="PF07282">
    <property type="entry name" value="Cas12f1-like_TNB"/>
    <property type="match status" value="1"/>
</dbReference>
<evidence type="ECO:0000256" key="3">
    <source>
        <dbReference type="ARBA" id="ARBA00022578"/>
    </source>
</evidence>
<evidence type="ECO:0000256" key="6">
    <source>
        <dbReference type="ARBA" id="ARBA00023125"/>
    </source>
</evidence>
<comment type="similarity">
    <text evidence="2">In the N-terminal section; belongs to the transposase 2 family.</text>
</comment>
<dbReference type="AlphaFoldDB" id="A0A8J6ZVP5"/>
<feature type="domain" description="Probable transposase IS891/IS1136/IS1341" evidence="8">
    <location>
        <begin position="169"/>
        <end position="275"/>
    </location>
</feature>
<proteinExistence type="inferred from homology"/>
<keyword evidence="12" id="KW-1185">Reference proteome</keyword>
<reference evidence="11" key="1">
    <citation type="submission" date="2020-10" db="EMBL/GenBank/DDBJ databases">
        <authorList>
            <person name="Castelo-Branco R."/>
            <person name="Eusebio N."/>
            <person name="Adriana R."/>
            <person name="Vieira A."/>
            <person name="Brugerolle De Fraissinette N."/>
            <person name="Rezende De Castro R."/>
            <person name="Schneider M.P."/>
            <person name="Vasconcelos V."/>
            <person name="Leao P.N."/>
        </authorList>
    </citation>
    <scope>NUCLEOTIDE SEQUENCE</scope>
    <source>
        <strain evidence="11">LEGE 12446</strain>
    </source>
</reference>
<dbReference type="PANTHER" id="PTHR30405">
    <property type="entry name" value="TRANSPOSASE"/>
    <property type="match status" value="1"/>
</dbReference>
<keyword evidence="5" id="KW-0862">Zinc</keyword>
<accession>A0A8J6ZVP5</accession>
<dbReference type="InterPro" id="IPR001959">
    <property type="entry name" value="Transposase"/>
</dbReference>
<dbReference type="GO" id="GO:0032196">
    <property type="term" value="P:transposition"/>
    <property type="evidence" value="ECO:0007669"/>
    <property type="project" value="UniProtKB-KW"/>
</dbReference>
<organism evidence="11 12">
    <name type="scientific">Desmonostoc muscorum LEGE 12446</name>
    <dbReference type="NCBI Taxonomy" id="1828758"/>
    <lineage>
        <taxon>Bacteria</taxon>
        <taxon>Bacillati</taxon>
        <taxon>Cyanobacteriota</taxon>
        <taxon>Cyanophyceae</taxon>
        <taxon>Nostocales</taxon>
        <taxon>Nostocaceae</taxon>
        <taxon>Desmonostoc</taxon>
    </lineage>
</organism>
<evidence type="ECO:0000256" key="4">
    <source>
        <dbReference type="ARBA" id="ARBA00022723"/>
    </source>
</evidence>
<feature type="domain" description="Transposase putative helix-turn-helix" evidence="10">
    <location>
        <begin position="1"/>
        <end position="45"/>
    </location>
</feature>
<dbReference type="GO" id="GO:0003677">
    <property type="term" value="F:DNA binding"/>
    <property type="evidence" value="ECO:0007669"/>
    <property type="project" value="UniProtKB-KW"/>
</dbReference>
<keyword evidence="4" id="KW-0479">Metal-binding</keyword>
<comment type="caution">
    <text evidence="11">The sequence shown here is derived from an EMBL/GenBank/DDBJ whole genome shotgun (WGS) entry which is preliminary data.</text>
</comment>
<dbReference type="Pfam" id="PF12323">
    <property type="entry name" value="HTH_OrfB_IS605"/>
    <property type="match status" value="1"/>
</dbReference>
<sequence>MLLTAIKTKLKLTSSQKNLMSKHAGISRFTYNWGLATWMALYQSGYQPNHLILKKFFNNEVKPALTWIKEKGICQKITEFAFENLGKAFKNFFEKRTEYPKFKIKGRHDSFTINAGGKPINLGGKRIKLPTIGWVSTHESLPHTTTTKLTLSQSAGDWYISCSYEISAQITQKQYDYVGVDLGIKTLATLSTGVIFINPKAFQKSRKTLTRLQRQLSRKVKGSNRYKKQKLRISKQHRRITNIRIDATHKATTFICKNHAVVALEDLNTSGMLKNHQLAGAVSDANFSEFRRQIEYKVIRYGGTVLFVDRFYPSSKTCSNCGQIRGISLSERVYVCPKCQHTADRDLNASQNLEKYARKALPCLEVKG</sequence>
<evidence type="ECO:0000313" key="12">
    <source>
        <dbReference type="Proteomes" id="UP000622533"/>
    </source>
</evidence>
<feature type="domain" description="Cas12f1-like TNB" evidence="9">
    <location>
        <begin position="287"/>
        <end position="353"/>
    </location>
</feature>
<dbReference type="NCBIfam" id="NF040570">
    <property type="entry name" value="guided_TnpB"/>
    <property type="match status" value="1"/>
</dbReference>
<evidence type="ECO:0000256" key="2">
    <source>
        <dbReference type="ARBA" id="ARBA00011044"/>
    </source>
</evidence>
<evidence type="ECO:0000259" key="8">
    <source>
        <dbReference type="Pfam" id="PF01385"/>
    </source>
</evidence>
<keyword evidence="3" id="KW-0815">Transposition</keyword>
<evidence type="ECO:0000259" key="10">
    <source>
        <dbReference type="Pfam" id="PF12323"/>
    </source>
</evidence>
<dbReference type="PANTHER" id="PTHR30405:SF11">
    <property type="entry name" value="RNA-GUIDED DNA ENDONUCLEASE RV2885C-RELATED"/>
    <property type="match status" value="1"/>
</dbReference>
<dbReference type="Pfam" id="PF01385">
    <property type="entry name" value="OrfB_IS605"/>
    <property type="match status" value="1"/>
</dbReference>
<comment type="similarity">
    <text evidence="1">In the C-terminal section; belongs to the transposase 35 family.</text>
</comment>
<evidence type="ECO:0000256" key="7">
    <source>
        <dbReference type="ARBA" id="ARBA00023172"/>
    </source>
</evidence>
<dbReference type="InterPro" id="IPR051399">
    <property type="entry name" value="RNA-guided_DNA_endo/Transpos"/>
</dbReference>
<protein>
    <submittedName>
        <fullName evidence="11">Transposase</fullName>
    </submittedName>
</protein>
<keyword evidence="7" id="KW-0233">DNA recombination</keyword>
<name>A0A8J6ZVP5_DESMC</name>
<evidence type="ECO:0000256" key="1">
    <source>
        <dbReference type="ARBA" id="ARBA00008761"/>
    </source>
</evidence>
<dbReference type="EMBL" id="JADEXS010000180">
    <property type="protein sequence ID" value="MBE9023650.1"/>
    <property type="molecule type" value="Genomic_DNA"/>
</dbReference>
<dbReference type="InterPro" id="IPR021027">
    <property type="entry name" value="Transposase_put_HTH"/>
</dbReference>
<evidence type="ECO:0000256" key="5">
    <source>
        <dbReference type="ARBA" id="ARBA00022833"/>
    </source>
</evidence>
<dbReference type="InterPro" id="IPR010095">
    <property type="entry name" value="Cas12f1-like_TNB"/>
</dbReference>
<evidence type="ECO:0000259" key="9">
    <source>
        <dbReference type="Pfam" id="PF07282"/>
    </source>
</evidence>